<evidence type="ECO:0000313" key="6">
    <source>
        <dbReference type="EMBL" id="CAE2342675.1"/>
    </source>
</evidence>
<feature type="binding site" evidence="5">
    <location>
        <position position="117"/>
    </location>
    <ligand>
        <name>chlorophyll a</name>
        <dbReference type="ChEBI" id="CHEBI:58416"/>
        <label>1</label>
    </ligand>
</feature>
<feature type="binding site" description="axial binding residue" evidence="5">
    <location>
        <position position="102"/>
    </location>
    <ligand>
        <name>chlorophyll a</name>
        <dbReference type="ChEBI" id="CHEBI:58416"/>
        <label>1</label>
    </ligand>
    <ligandPart>
        <name>Mg</name>
        <dbReference type="ChEBI" id="CHEBI:25107"/>
    </ligandPart>
</feature>
<organism evidence="6">
    <name type="scientific">Guillardia theta</name>
    <name type="common">Cryptophyte</name>
    <name type="synonym">Cryptomonas phi</name>
    <dbReference type="NCBI Taxonomy" id="55529"/>
    <lineage>
        <taxon>Eukaryota</taxon>
        <taxon>Cryptophyceae</taxon>
        <taxon>Pyrenomonadales</taxon>
        <taxon>Geminigeraceae</taxon>
        <taxon>Guillardia</taxon>
    </lineage>
</organism>
<keyword evidence="5" id="KW-0148">Chlorophyll</keyword>
<keyword evidence="4" id="KW-0934">Plastid</keyword>
<dbReference type="GO" id="GO:0016020">
    <property type="term" value="C:membrane"/>
    <property type="evidence" value="ECO:0007669"/>
    <property type="project" value="InterPro"/>
</dbReference>
<gene>
    <name evidence="6" type="ORF">GTHE00462_LOCUS40580</name>
</gene>
<keyword evidence="3" id="KW-0602">Photosynthesis</keyword>
<keyword evidence="5" id="KW-0157">Chromophore</keyword>
<feature type="binding site" description="axial binding residue" evidence="5">
    <location>
        <position position="220"/>
    </location>
    <ligand>
        <name>chlorophyll a</name>
        <dbReference type="ChEBI" id="CHEBI:58416"/>
        <label>4</label>
    </ligand>
    <ligandPart>
        <name>Mg</name>
        <dbReference type="ChEBI" id="CHEBI:25107"/>
    </ligandPart>
</feature>
<dbReference type="GO" id="GO:0009507">
    <property type="term" value="C:chloroplast"/>
    <property type="evidence" value="ECO:0007669"/>
    <property type="project" value="UniProtKB-SubCell"/>
</dbReference>
<dbReference type="Pfam" id="PF00504">
    <property type="entry name" value="Chloroa_b-bind"/>
    <property type="match status" value="1"/>
</dbReference>
<feature type="binding site" evidence="5">
    <location>
        <position position="215"/>
    </location>
    <ligand>
        <name>chlorophyll a</name>
        <dbReference type="ChEBI" id="CHEBI:58416"/>
        <label>1</label>
    </ligand>
</feature>
<evidence type="ECO:0000256" key="2">
    <source>
        <dbReference type="ARBA" id="ARBA00022528"/>
    </source>
</evidence>
<protein>
    <submittedName>
        <fullName evidence="6">Uncharacterized protein</fullName>
    </submittedName>
</protein>
<feature type="binding site" evidence="5">
    <location>
        <position position="114"/>
    </location>
    <ligand>
        <name>chlorophyll a</name>
        <dbReference type="ChEBI" id="CHEBI:58416"/>
        <label>1</label>
    </ligand>
</feature>
<evidence type="ECO:0000256" key="5">
    <source>
        <dbReference type="PIRSR" id="PIRSR601344-1"/>
    </source>
</evidence>
<dbReference type="Gene3D" id="1.10.3460.10">
    <property type="entry name" value="Chlorophyll a/b binding protein domain"/>
    <property type="match status" value="1"/>
</dbReference>
<sequence>MEPSLETGFLYIRGVPSSFPHTAMLRSTILAAVAASAAAFTAPAGFLRPSARVAAKNGPTMQLYRDGQLQGLGVIAIPGTERPKNLDGTLVGDVGFDPLGFSNWLNLYWAREAEIKHGRVAMLAATGMIVQDLYKFPGVQKTFGDAAMMKLHNLAVEQGAMQQLLLWLGLLEILTGLPAVIQGLKGSERTPGDFGFDPLGCGRNPETLARRQLTELKNGRLAMIAVGGMVHHYLLVGRGPIEFIKNIPNFKNPLPPF</sequence>
<feature type="binding site" evidence="5">
    <location>
        <position position="218"/>
    </location>
    <ligand>
        <name>chlorophyll a</name>
        <dbReference type="ChEBI" id="CHEBI:58416"/>
        <label>1</label>
    </ligand>
</feature>
<dbReference type="EMBL" id="HBKN01051992">
    <property type="protein sequence ID" value="CAE2342675.1"/>
    <property type="molecule type" value="Transcribed_RNA"/>
</dbReference>
<dbReference type="SUPFAM" id="SSF103511">
    <property type="entry name" value="Chlorophyll a-b binding protein"/>
    <property type="match status" value="1"/>
</dbReference>
<evidence type="ECO:0000256" key="4">
    <source>
        <dbReference type="ARBA" id="ARBA00022640"/>
    </source>
</evidence>
<dbReference type="InterPro" id="IPR001344">
    <property type="entry name" value="Chloro_AB-bd_pln"/>
</dbReference>
<evidence type="ECO:0000256" key="1">
    <source>
        <dbReference type="ARBA" id="ARBA00004229"/>
    </source>
</evidence>
<name>A0A7S4PQD0_GUITH</name>
<dbReference type="PANTHER" id="PTHR21649">
    <property type="entry name" value="CHLOROPHYLL A/B BINDING PROTEIN"/>
    <property type="match status" value="1"/>
</dbReference>
<reference evidence="6" key="1">
    <citation type="submission" date="2021-01" db="EMBL/GenBank/DDBJ databases">
        <authorList>
            <person name="Corre E."/>
            <person name="Pelletier E."/>
            <person name="Niang G."/>
            <person name="Scheremetjew M."/>
            <person name="Finn R."/>
            <person name="Kale V."/>
            <person name="Holt S."/>
            <person name="Cochrane G."/>
            <person name="Meng A."/>
            <person name="Brown T."/>
            <person name="Cohen L."/>
        </authorList>
    </citation>
    <scope>NUCLEOTIDE SEQUENCE</scope>
    <source>
        <strain evidence="6">CCMP 2712</strain>
    </source>
</reference>
<dbReference type="InterPro" id="IPR022796">
    <property type="entry name" value="Chloroa_b-bind"/>
</dbReference>
<dbReference type="AlphaFoldDB" id="A0A7S4PQD0"/>
<feature type="binding site" description="axial binding residue" evidence="5">
    <location>
        <position position="119"/>
    </location>
    <ligand>
        <name>chlorophyll b</name>
        <dbReference type="ChEBI" id="CHEBI:61721"/>
        <label>1</label>
    </ligand>
    <ligandPart>
        <name>Mg</name>
        <dbReference type="ChEBI" id="CHEBI:25107"/>
    </ligandPart>
</feature>
<dbReference type="GO" id="GO:0016168">
    <property type="term" value="F:chlorophyll binding"/>
    <property type="evidence" value="ECO:0007669"/>
    <property type="project" value="UniProtKB-KW"/>
</dbReference>
<accession>A0A7S4PQD0</accession>
<feature type="binding site" description="axial binding residue" evidence="5">
    <location>
        <position position="184"/>
    </location>
    <ligand>
        <name>chlorophyll b</name>
        <dbReference type="ChEBI" id="CHEBI:61721"/>
        <label>1</label>
    </ligand>
    <ligandPart>
        <name>Mg</name>
        <dbReference type="ChEBI" id="CHEBI:25107"/>
    </ligandPart>
</feature>
<evidence type="ECO:0000256" key="3">
    <source>
        <dbReference type="ARBA" id="ARBA00022531"/>
    </source>
</evidence>
<keyword evidence="2" id="KW-0150">Chloroplast</keyword>
<proteinExistence type="predicted"/>
<dbReference type="GO" id="GO:0009765">
    <property type="term" value="P:photosynthesis, light harvesting"/>
    <property type="evidence" value="ECO:0007669"/>
    <property type="project" value="InterPro"/>
</dbReference>
<comment type="subcellular location">
    <subcellularLocation>
        <location evidence="1">Plastid</location>
        <location evidence="1">Chloroplast</location>
    </subcellularLocation>
</comment>